<name>A0A917G1I4_9NOCA</name>
<reference evidence="9" key="1">
    <citation type="journal article" date="2014" name="Int. J. Syst. Evol. Microbiol.">
        <title>Complete genome sequence of Corynebacterium casei LMG S-19264T (=DSM 44701T), isolated from a smear-ripened cheese.</title>
        <authorList>
            <consortium name="US DOE Joint Genome Institute (JGI-PGF)"/>
            <person name="Walter F."/>
            <person name="Albersmeier A."/>
            <person name="Kalinowski J."/>
            <person name="Ruckert C."/>
        </authorList>
    </citation>
    <scope>NUCLEOTIDE SEQUENCE</scope>
    <source>
        <strain evidence="9">CCM 7905</strain>
    </source>
</reference>
<evidence type="ECO:0000256" key="7">
    <source>
        <dbReference type="SAM" id="Phobius"/>
    </source>
</evidence>
<dbReference type="GO" id="GO:0006643">
    <property type="term" value="P:membrane lipid metabolic process"/>
    <property type="evidence" value="ECO:0007669"/>
    <property type="project" value="TreeGrafter"/>
</dbReference>
<dbReference type="Proteomes" id="UP000654257">
    <property type="component" value="Unassembled WGS sequence"/>
</dbReference>
<dbReference type="PANTHER" id="PTHR21624:SF1">
    <property type="entry name" value="ALKYLGLYCEROL MONOOXYGENASE"/>
    <property type="match status" value="1"/>
</dbReference>
<comment type="caution">
    <text evidence="9">The sequence shown here is derived from an EMBL/GenBank/DDBJ whole genome shotgun (WGS) entry which is preliminary data.</text>
</comment>
<organism evidence="9 10">
    <name type="scientific">Rhodococcoides trifolii</name>
    <dbReference type="NCBI Taxonomy" id="908250"/>
    <lineage>
        <taxon>Bacteria</taxon>
        <taxon>Bacillati</taxon>
        <taxon>Actinomycetota</taxon>
        <taxon>Actinomycetes</taxon>
        <taxon>Mycobacteriales</taxon>
        <taxon>Nocardiaceae</taxon>
        <taxon>Rhodococcoides</taxon>
    </lineage>
</organism>
<dbReference type="RefSeq" id="WP_188546224.1">
    <property type="nucleotide sequence ID" value="NZ_BMCU01000004.1"/>
</dbReference>
<feature type="transmembrane region" description="Helical" evidence="7">
    <location>
        <begin position="17"/>
        <end position="38"/>
    </location>
</feature>
<evidence type="ECO:0000256" key="2">
    <source>
        <dbReference type="ARBA" id="ARBA00022692"/>
    </source>
</evidence>
<evidence type="ECO:0000256" key="5">
    <source>
        <dbReference type="ARBA" id="ARBA00023098"/>
    </source>
</evidence>
<accession>A0A917G1I4</accession>
<dbReference type="EMBL" id="BMCU01000004">
    <property type="protein sequence ID" value="GGG18289.1"/>
    <property type="molecule type" value="Genomic_DNA"/>
</dbReference>
<keyword evidence="2 7" id="KW-0812">Transmembrane</keyword>
<evidence type="ECO:0000313" key="9">
    <source>
        <dbReference type="EMBL" id="GGG18289.1"/>
    </source>
</evidence>
<keyword evidence="6 7" id="KW-0472">Membrane</keyword>
<keyword evidence="3 7" id="KW-1133">Transmembrane helix</keyword>
<sequence length="307" mass="35145">MIADAWNSLPLVLRDPVALAVPAFVLLLVVEWVAAAKLEHGTYLSKDARASLATGLVSIATSAAWKALGLVAYTLIYDHVAPWHLPADAWYTWVILLLGVDLLFYWYHRIAHRTRIVWATHQAHHSSEYFNFATALRQKWNNSGELIMWIPLPLIGIPPWMVFVGFSVNLVYQFWVHTERIDRMPRWFEFVFNTPSHHRVHHGSDPQYLDKNYAGILVIWDRLFDTYAEETSSPRYGLTKPVETYNIVRLQTREYEAIARDVRSANGLRAKLGYVFGPPGWAPGGVSVRGDRGELVRESLVDRTIRP</sequence>
<dbReference type="GO" id="GO:0016020">
    <property type="term" value="C:membrane"/>
    <property type="evidence" value="ECO:0007669"/>
    <property type="project" value="GOC"/>
</dbReference>
<evidence type="ECO:0000256" key="6">
    <source>
        <dbReference type="ARBA" id="ARBA00023136"/>
    </source>
</evidence>
<dbReference type="InterPro" id="IPR006694">
    <property type="entry name" value="Fatty_acid_hydroxylase"/>
</dbReference>
<dbReference type="GO" id="GO:0050479">
    <property type="term" value="F:glyceryl-ether monooxygenase activity"/>
    <property type="evidence" value="ECO:0007669"/>
    <property type="project" value="TreeGrafter"/>
</dbReference>
<dbReference type="GO" id="GO:0005506">
    <property type="term" value="F:iron ion binding"/>
    <property type="evidence" value="ECO:0007669"/>
    <property type="project" value="InterPro"/>
</dbReference>
<evidence type="ECO:0000256" key="3">
    <source>
        <dbReference type="ARBA" id="ARBA00022989"/>
    </source>
</evidence>
<evidence type="ECO:0000259" key="8">
    <source>
        <dbReference type="Pfam" id="PF04116"/>
    </source>
</evidence>
<keyword evidence="10" id="KW-1185">Reference proteome</keyword>
<protein>
    <submittedName>
        <fullName evidence="9">C-5 sterol desaturase</fullName>
    </submittedName>
</protein>
<dbReference type="GO" id="GO:0008610">
    <property type="term" value="P:lipid biosynthetic process"/>
    <property type="evidence" value="ECO:0007669"/>
    <property type="project" value="InterPro"/>
</dbReference>
<dbReference type="AlphaFoldDB" id="A0A917G1I4"/>
<dbReference type="GO" id="GO:0012505">
    <property type="term" value="C:endomembrane system"/>
    <property type="evidence" value="ECO:0007669"/>
    <property type="project" value="UniProtKB-SubCell"/>
</dbReference>
<keyword evidence="5" id="KW-0443">Lipid metabolism</keyword>
<dbReference type="PANTHER" id="PTHR21624">
    <property type="entry name" value="STEROL DESATURASE-RELATED PROTEIN"/>
    <property type="match status" value="1"/>
</dbReference>
<feature type="domain" description="Fatty acid hydroxylase" evidence="8">
    <location>
        <begin position="93"/>
        <end position="226"/>
    </location>
</feature>
<reference evidence="9" key="2">
    <citation type="submission" date="2020-09" db="EMBL/GenBank/DDBJ databases">
        <authorList>
            <person name="Sun Q."/>
            <person name="Sedlacek I."/>
        </authorList>
    </citation>
    <scope>NUCLEOTIDE SEQUENCE</scope>
    <source>
        <strain evidence="9">CCM 7905</strain>
    </source>
</reference>
<keyword evidence="4" id="KW-0560">Oxidoreductase</keyword>
<feature type="transmembrane region" description="Helical" evidence="7">
    <location>
        <begin position="146"/>
        <end position="175"/>
    </location>
</feature>
<evidence type="ECO:0000256" key="4">
    <source>
        <dbReference type="ARBA" id="ARBA00023002"/>
    </source>
</evidence>
<feature type="transmembrane region" description="Helical" evidence="7">
    <location>
        <begin position="50"/>
        <end position="77"/>
    </location>
</feature>
<evidence type="ECO:0000313" key="10">
    <source>
        <dbReference type="Proteomes" id="UP000654257"/>
    </source>
</evidence>
<gene>
    <name evidence="9" type="ORF">GCM10007304_35360</name>
</gene>
<proteinExistence type="predicted"/>
<comment type="subcellular location">
    <subcellularLocation>
        <location evidence="1">Endomembrane system</location>
        <topology evidence="1">Multi-pass membrane protein</topology>
    </subcellularLocation>
</comment>
<dbReference type="InterPro" id="IPR051689">
    <property type="entry name" value="Sterol_desaturase/TMEM195"/>
</dbReference>
<dbReference type="Pfam" id="PF04116">
    <property type="entry name" value="FA_hydroxylase"/>
    <property type="match status" value="1"/>
</dbReference>
<feature type="transmembrane region" description="Helical" evidence="7">
    <location>
        <begin position="89"/>
        <end position="107"/>
    </location>
</feature>
<evidence type="ECO:0000256" key="1">
    <source>
        <dbReference type="ARBA" id="ARBA00004127"/>
    </source>
</evidence>